<evidence type="ECO:0000256" key="1">
    <source>
        <dbReference type="SAM" id="Coils"/>
    </source>
</evidence>
<dbReference type="EMBL" id="BJUZ01000001">
    <property type="protein sequence ID" value="GEK93551.1"/>
    <property type="molecule type" value="Genomic_DNA"/>
</dbReference>
<keyword evidence="3" id="KW-1185">Reference proteome</keyword>
<evidence type="ECO:0000313" key="2">
    <source>
        <dbReference type="EMBL" id="GEK93551.1"/>
    </source>
</evidence>
<name>A0A511B245_9PROT</name>
<gene>
    <name evidence="2" type="ORF">GWA01_13210</name>
</gene>
<protein>
    <recommendedName>
        <fullName evidence="4">Response regulatory domain-containing protein</fullName>
    </recommendedName>
</protein>
<organism evidence="2 3">
    <name type="scientific">Gluconobacter wancherniae NBRC 103581</name>
    <dbReference type="NCBI Taxonomy" id="656744"/>
    <lineage>
        <taxon>Bacteria</taxon>
        <taxon>Pseudomonadati</taxon>
        <taxon>Pseudomonadota</taxon>
        <taxon>Alphaproteobacteria</taxon>
        <taxon>Acetobacterales</taxon>
        <taxon>Acetobacteraceae</taxon>
        <taxon>Gluconobacter</taxon>
    </lineage>
</organism>
<dbReference type="OrthoDB" id="7063807at2"/>
<evidence type="ECO:0000313" key="3">
    <source>
        <dbReference type="Proteomes" id="UP000321230"/>
    </source>
</evidence>
<sequence>MADEGLPVIVYVDENEDAREDFYIDAKKTKLFRKIIILPPEPTLAEMVANLAQINFEALISDFRLADAAGTDYDGSALVAAFLQIRTGFPCFIRTSYDNEALHAADDVNRVYSKEIEAAGVGVRPLFERINLQIQRMRRQMEAWSGELEELLKLERTKLSAPEIDRIIELDGLIEANMGGEHEIAQTTKKLLLDGDFYERQNELLTATEELIDRIKKNLNTGNG</sequence>
<evidence type="ECO:0008006" key="4">
    <source>
        <dbReference type="Google" id="ProtNLM"/>
    </source>
</evidence>
<accession>A0A511B245</accession>
<reference evidence="2 3" key="1">
    <citation type="submission" date="2019-07" db="EMBL/GenBank/DDBJ databases">
        <title>Whole genome shotgun sequence of Gluconobacter wancherniae NBRC 103581.</title>
        <authorList>
            <person name="Hosoyama A."/>
            <person name="Uohara A."/>
            <person name="Ohji S."/>
            <person name="Ichikawa N."/>
        </authorList>
    </citation>
    <scope>NUCLEOTIDE SEQUENCE [LARGE SCALE GENOMIC DNA]</scope>
    <source>
        <strain evidence="2 3">NBRC 103581</strain>
    </source>
</reference>
<feature type="coiled-coil region" evidence="1">
    <location>
        <begin position="127"/>
        <end position="154"/>
    </location>
</feature>
<dbReference type="AlphaFoldDB" id="A0A511B245"/>
<comment type="caution">
    <text evidence="2">The sequence shown here is derived from an EMBL/GenBank/DDBJ whole genome shotgun (WGS) entry which is preliminary data.</text>
</comment>
<dbReference type="Proteomes" id="UP000321230">
    <property type="component" value="Unassembled WGS sequence"/>
</dbReference>
<proteinExistence type="predicted"/>
<dbReference type="RefSeq" id="WP_146795129.1">
    <property type="nucleotide sequence ID" value="NZ_BARC01000013.1"/>
</dbReference>
<keyword evidence="1" id="KW-0175">Coiled coil</keyword>